<dbReference type="EMBL" id="GEDG01017666">
    <property type="protein sequence ID" value="JAP21463.1"/>
    <property type="molecule type" value="Transcribed_RNA"/>
</dbReference>
<accession>A0A0V0HMU7</accession>
<name>A0A0V0HMU7_SOLCH</name>
<organism evidence="1">
    <name type="scientific">Solanum chacoense</name>
    <name type="common">Chaco potato</name>
    <dbReference type="NCBI Taxonomy" id="4108"/>
    <lineage>
        <taxon>Eukaryota</taxon>
        <taxon>Viridiplantae</taxon>
        <taxon>Streptophyta</taxon>
        <taxon>Embryophyta</taxon>
        <taxon>Tracheophyta</taxon>
        <taxon>Spermatophyta</taxon>
        <taxon>Magnoliopsida</taxon>
        <taxon>eudicotyledons</taxon>
        <taxon>Gunneridae</taxon>
        <taxon>Pentapetalae</taxon>
        <taxon>asterids</taxon>
        <taxon>lamiids</taxon>
        <taxon>Solanales</taxon>
        <taxon>Solanaceae</taxon>
        <taxon>Solanoideae</taxon>
        <taxon>Solaneae</taxon>
        <taxon>Solanum</taxon>
    </lineage>
</organism>
<dbReference type="AlphaFoldDB" id="A0A0V0HMU7"/>
<protein>
    <submittedName>
        <fullName evidence="1">Putative ovule protein</fullName>
    </submittedName>
</protein>
<reference evidence="1" key="1">
    <citation type="submission" date="2015-12" db="EMBL/GenBank/DDBJ databases">
        <title>Gene expression during late stages of embryo sac development: a critical building block for successful pollen-pistil interactions.</title>
        <authorList>
            <person name="Liu Y."/>
            <person name="Joly V."/>
            <person name="Sabar M."/>
            <person name="Matton D.P."/>
        </authorList>
    </citation>
    <scope>NUCLEOTIDE SEQUENCE</scope>
</reference>
<sequence>MWSRNEASFLQWMYEARLPHGCANYIDISRAFIEVVGQCGPRMKPPVCHEIGVNYQFQGKVCIYRWSPSLVCCSNLQIPFLGNSDISQSTHRRLPCNPRPVNIFSVLL</sequence>
<proteinExistence type="predicted"/>
<evidence type="ECO:0000313" key="1">
    <source>
        <dbReference type="EMBL" id="JAP21463.1"/>
    </source>
</evidence>